<reference evidence="4" key="1">
    <citation type="submission" date="2015-05" db="EMBL/GenBank/DDBJ databases">
        <authorList>
            <consortium name="Pathogen Informatics"/>
        </authorList>
    </citation>
    <scope>NUCLEOTIDE SEQUENCE [LARGE SCALE GENOMIC DNA]</scope>
    <source>
        <strain evidence="2 5">2789STDY5608863</strain>
        <strain evidence="4">M72</strain>
    </source>
</reference>
<accession>A0A0M6WJZ8</accession>
<evidence type="ECO:0000313" key="1">
    <source>
        <dbReference type="EMBL" id="CRL37233.1"/>
    </source>
</evidence>
<keyword evidence="1" id="KW-0378">Hydrolase</keyword>
<dbReference type="SFLD" id="SFLDS00003">
    <property type="entry name" value="Haloacid_Dehalogenase"/>
    <property type="match status" value="1"/>
</dbReference>
<organism evidence="1 4">
    <name type="scientific">Roseburia faecis</name>
    <dbReference type="NCBI Taxonomy" id="301302"/>
    <lineage>
        <taxon>Bacteria</taxon>
        <taxon>Bacillati</taxon>
        <taxon>Bacillota</taxon>
        <taxon>Clostridia</taxon>
        <taxon>Lachnospirales</taxon>
        <taxon>Lachnospiraceae</taxon>
        <taxon>Roseburia</taxon>
    </lineage>
</organism>
<reference evidence="3 6" key="3">
    <citation type="journal article" date="2019" name="Nat. Med.">
        <title>A library of human gut bacterial isolates paired with longitudinal multiomics data enables mechanistic microbiome research.</title>
        <authorList>
            <person name="Poyet M."/>
            <person name="Groussin M."/>
            <person name="Gibbons S.M."/>
            <person name="Avila-Pacheco J."/>
            <person name="Jiang X."/>
            <person name="Kearney S.M."/>
            <person name="Perrotta A.R."/>
            <person name="Berdy B."/>
            <person name="Zhao S."/>
            <person name="Lieberman T.D."/>
            <person name="Swanson P.K."/>
            <person name="Smith M."/>
            <person name="Roesemann S."/>
            <person name="Alexander J.E."/>
            <person name="Rich S.A."/>
            <person name="Livny J."/>
            <person name="Vlamakis H."/>
            <person name="Clish C."/>
            <person name="Bullock K."/>
            <person name="Deik A."/>
            <person name="Scott J."/>
            <person name="Pierce K.A."/>
            <person name="Xavier R.J."/>
            <person name="Alm E.J."/>
        </authorList>
    </citation>
    <scope>NUCLEOTIDE SEQUENCE [LARGE SCALE GENOMIC DNA]</scope>
    <source>
        <strain evidence="3 6">BIOML-A1</strain>
    </source>
</reference>
<proteinExistence type="predicted"/>
<dbReference type="RefSeq" id="WP_022047123.1">
    <property type="nucleotide sequence ID" value="NZ_CP173697.1"/>
</dbReference>
<dbReference type="STRING" id="301302.ERS852420_02253"/>
<dbReference type="InterPro" id="IPR036412">
    <property type="entry name" value="HAD-like_sf"/>
</dbReference>
<dbReference type="Proteomes" id="UP000095495">
    <property type="component" value="Unassembled WGS sequence"/>
</dbReference>
<dbReference type="EC" id="3.1.3.-" evidence="2"/>
<evidence type="ECO:0000313" key="5">
    <source>
        <dbReference type="Proteomes" id="UP000095495"/>
    </source>
</evidence>
<dbReference type="Pfam" id="PF13419">
    <property type="entry name" value="HAD_2"/>
    <property type="match status" value="1"/>
</dbReference>
<sequence>MIQTVIFDLDGTLLDTEKYYFAKWKEAMAHFGYHMTDEEAYSVRSLGMPYAPEHFKKLYGEDFDYDKVHTYRRKLTDQVLDEGPIEAKPGAEELLKYLRKKGVRTAIATAGGVERSSSLLKRVGLYDYLDHIVSARQVAHGKPAPDVYLYACSQLHVQPQECYAVEDSPNGIHSAYSAGCKVFMVPDLTQPDAELEKFIYKKVESLVALKEYF</sequence>
<protein>
    <submittedName>
        <fullName evidence="3">HAD-IA family hydrolase</fullName>
    </submittedName>
    <submittedName>
        <fullName evidence="1">HAD-superfamily hydrolase</fullName>
    </submittedName>
    <submittedName>
        <fullName evidence="2">Phosphorylated carbohydrates phosphatase TM_1254</fullName>
        <ecNumber evidence="2">3.1.3.-</ecNumber>
    </submittedName>
</protein>
<dbReference type="NCBIfam" id="TIGR01509">
    <property type="entry name" value="HAD-SF-IA-v3"/>
    <property type="match status" value="1"/>
</dbReference>
<dbReference type="InterPro" id="IPR006439">
    <property type="entry name" value="HAD-SF_hydro_IA"/>
</dbReference>
<dbReference type="Gene3D" id="3.40.50.1000">
    <property type="entry name" value="HAD superfamily/HAD-like"/>
    <property type="match status" value="1"/>
</dbReference>
<dbReference type="Proteomes" id="UP000049979">
    <property type="component" value="Unassembled WGS sequence"/>
</dbReference>
<evidence type="ECO:0000313" key="2">
    <source>
        <dbReference type="EMBL" id="CUN02991.1"/>
    </source>
</evidence>
<dbReference type="PANTHER" id="PTHR18901">
    <property type="entry name" value="2-DEOXYGLUCOSE-6-PHOSPHATE PHOSPHATASE 2"/>
    <property type="match status" value="1"/>
</dbReference>
<keyword evidence="4" id="KW-1185">Reference proteome</keyword>
<dbReference type="SFLD" id="SFLDG01135">
    <property type="entry name" value="C1.5.6:_HAD__Beta-PGM__Phospha"/>
    <property type="match status" value="1"/>
</dbReference>
<gene>
    <name evidence="2" type="ORF">ERS852420_02253</name>
    <name evidence="3" type="ORF">GMD30_11630</name>
    <name evidence="1" type="ORF">M72_28121</name>
</gene>
<evidence type="ECO:0000313" key="4">
    <source>
        <dbReference type="Proteomes" id="UP000049979"/>
    </source>
</evidence>
<dbReference type="AlphaFoldDB" id="A0A0M6WJZ8"/>
<dbReference type="SFLD" id="SFLDG01129">
    <property type="entry name" value="C1.5:_HAD__Beta-PGM__Phosphata"/>
    <property type="match status" value="1"/>
</dbReference>
<dbReference type="GeneID" id="99747201"/>
<evidence type="ECO:0000313" key="6">
    <source>
        <dbReference type="Proteomes" id="UP000446657"/>
    </source>
</evidence>
<evidence type="ECO:0000313" key="3">
    <source>
        <dbReference type="EMBL" id="MTR82320.1"/>
    </source>
</evidence>
<dbReference type="GO" id="GO:0016787">
    <property type="term" value="F:hydrolase activity"/>
    <property type="evidence" value="ECO:0007669"/>
    <property type="project" value="UniProtKB-KW"/>
</dbReference>
<dbReference type="CDD" id="cd07505">
    <property type="entry name" value="HAD_BPGM-like"/>
    <property type="match status" value="1"/>
</dbReference>
<dbReference type="Proteomes" id="UP000446657">
    <property type="component" value="Unassembled WGS sequence"/>
</dbReference>
<dbReference type="NCBIfam" id="TIGR01549">
    <property type="entry name" value="HAD-SF-IA-v1"/>
    <property type="match status" value="1"/>
</dbReference>
<reference evidence="1" key="2">
    <citation type="submission" date="2015-05" db="EMBL/GenBank/DDBJ databases">
        <authorList>
            <person name="Wang D.B."/>
            <person name="Wang M."/>
        </authorList>
    </citation>
    <scope>NUCLEOTIDE SEQUENCE [LARGE SCALE GENOMIC DNA]</scope>
    <source>
        <strain evidence="1">M72</strain>
    </source>
</reference>
<dbReference type="InterPro" id="IPR023214">
    <property type="entry name" value="HAD_sf"/>
</dbReference>
<dbReference type="PANTHER" id="PTHR18901:SF38">
    <property type="entry name" value="PSEUDOURIDINE-5'-PHOSPHATASE"/>
    <property type="match status" value="1"/>
</dbReference>
<name>A0A0M6WJZ8_9FIRM</name>
<dbReference type="InterPro" id="IPR041492">
    <property type="entry name" value="HAD_2"/>
</dbReference>
<dbReference type="Gene3D" id="1.10.150.240">
    <property type="entry name" value="Putative phosphatase, domain 2"/>
    <property type="match status" value="1"/>
</dbReference>
<dbReference type="SUPFAM" id="SSF56784">
    <property type="entry name" value="HAD-like"/>
    <property type="match status" value="1"/>
</dbReference>
<dbReference type="PRINTS" id="PR00413">
    <property type="entry name" value="HADHALOGNASE"/>
</dbReference>
<dbReference type="InterPro" id="IPR023198">
    <property type="entry name" value="PGP-like_dom2"/>
</dbReference>
<dbReference type="OrthoDB" id="9797743at2"/>
<dbReference type="EMBL" id="WNAL01000024">
    <property type="protein sequence ID" value="MTR82320.1"/>
    <property type="molecule type" value="Genomic_DNA"/>
</dbReference>
<dbReference type="EMBL" id="CVRR01000016">
    <property type="protein sequence ID" value="CRL37233.1"/>
    <property type="molecule type" value="Genomic_DNA"/>
</dbReference>
<dbReference type="EMBL" id="CYXV01000009">
    <property type="protein sequence ID" value="CUN02991.1"/>
    <property type="molecule type" value="Genomic_DNA"/>
</dbReference>